<organism evidence="2 3">
    <name type="scientific">Corynebacterium humireducens NBRC 106098 = DSM 45392</name>
    <dbReference type="NCBI Taxonomy" id="1223515"/>
    <lineage>
        <taxon>Bacteria</taxon>
        <taxon>Bacillati</taxon>
        <taxon>Actinomycetota</taxon>
        <taxon>Actinomycetes</taxon>
        <taxon>Mycobacteriales</taxon>
        <taxon>Corynebacteriaceae</taxon>
        <taxon>Corynebacterium</taxon>
    </lineage>
</organism>
<dbReference type="STRING" id="1223515.B842_10050"/>
<dbReference type="HOGENOM" id="CLU_1376157_0_0_11"/>
<name>A0A0B5DDM2_9CORY</name>
<dbReference type="EMBL" id="CP005286">
    <property type="protein sequence ID" value="AJE33859.1"/>
    <property type="molecule type" value="Genomic_DNA"/>
</dbReference>
<dbReference type="Proteomes" id="UP000031524">
    <property type="component" value="Chromosome"/>
</dbReference>
<keyword evidence="1" id="KW-0472">Membrane</keyword>
<feature type="transmembrane region" description="Helical" evidence="1">
    <location>
        <begin position="94"/>
        <end position="111"/>
    </location>
</feature>
<evidence type="ECO:0000313" key="2">
    <source>
        <dbReference type="EMBL" id="AJE33859.1"/>
    </source>
</evidence>
<dbReference type="OrthoDB" id="4424976at2"/>
<keyword evidence="3" id="KW-1185">Reference proteome</keyword>
<feature type="transmembrane region" description="Helical" evidence="1">
    <location>
        <begin position="65"/>
        <end position="87"/>
    </location>
</feature>
<dbReference type="AlphaFoldDB" id="A0A0B5DDM2"/>
<gene>
    <name evidence="2" type="ORF">B842_10050</name>
</gene>
<dbReference type="KEGG" id="chm:B842_10050"/>
<keyword evidence="1" id="KW-0812">Transmembrane</keyword>
<reference evidence="2 3" key="1">
    <citation type="submission" date="2013-04" db="EMBL/GenBank/DDBJ databases">
        <title>Complete genome sequence of Corynebacterium humireducens DSM 45392(T), isolated from a wastewater-fed microbial fuel cell.</title>
        <authorList>
            <person name="Ruckert C."/>
            <person name="Albersmeier A."/>
            <person name="Kalinowski J."/>
        </authorList>
    </citation>
    <scope>NUCLEOTIDE SEQUENCE [LARGE SCALE GENOMIC DNA]</scope>
    <source>
        <strain evidence="3">MFC-5</strain>
    </source>
</reference>
<keyword evidence="1" id="KW-1133">Transmembrane helix</keyword>
<evidence type="ECO:0000256" key="1">
    <source>
        <dbReference type="SAM" id="Phobius"/>
    </source>
</evidence>
<accession>A0A0B5DDM2</accession>
<sequence length="198" mass="21479">MALAVAGLDAWLWWSARRGIRPTQALPALRLFVHEARALADLCRLGRGRVVVPEGAVALPARRGWWQLPAMLTVAMVIEIVAVELLVPWPLARLLLLIASLYSIPLLWGYLAGRIVHPHYLGADLVLREGRRELLRVPADEIVAVRAVRGFAAERGGVGKQLVLGGPEGTNVEIRLADGRSVALWLDEGAGALPDVPP</sequence>
<protein>
    <submittedName>
        <fullName evidence="2">Uncharacterized protein</fullName>
    </submittedName>
</protein>
<evidence type="ECO:0000313" key="3">
    <source>
        <dbReference type="Proteomes" id="UP000031524"/>
    </source>
</evidence>
<dbReference type="RefSeq" id="WP_052437883.1">
    <property type="nucleotide sequence ID" value="NZ_BCSU01000005.1"/>
</dbReference>
<proteinExistence type="predicted"/>